<dbReference type="HOGENOM" id="CLU_1634309_0_0_10"/>
<dbReference type="OrthoDB" id="1364214at2"/>
<evidence type="ECO:0000259" key="1">
    <source>
        <dbReference type="PROSITE" id="PS50943"/>
    </source>
</evidence>
<dbReference type="Pfam" id="PF21956">
    <property type="entry name" value="DUF6922"/>
    <property type="match status" value="1"/>
</dbReference>
<dbReference type="GO" id="GO:0003677">
    <property type="term" value="F:DNA binding"/>
    <property type="evidence" value="ECO:0007669"/>
    <property type="project" value="InterPro"/>
</dbReference>
<dbReference type="InterPro" id="IPR001387">
    <property type="entry name" value="Cro/C1-type_HTH"/>
</dbReference>
<dbReference type="PROSITE" id="PS50943">
    <property type="entry name" value="HTH_CROC1"/>
    <property type="match status" value="1"/>
</dbReference>
<proteinExistence type="predicted"/>
<dbReference type="STRING" id="1235788.C802_02155"/>
<dbReference type="RefSeq" id="WP_016276535.1">
    <property type="nucleotide sequence ID" value="NZ_CAJUNV010000013.1"/>
</dbReference>
<dbReference type="PATRIC" id="fig|1235788.3.peg.2205"/>
<gene>
    <name evidence="2" type="ORF">C802_02155</name>
    <name evidence="3" type="ORF">E5339_20505</name>
</gene>
<dbReference type="InterPro" id="IPR053830">
    <property type="entry name" value="DUF6922"/>
</dbReference>
<name>R9I7T9_9BACT</name>
<dbReference type="Pfam" id="PF01381">
    <property type="entry name" value="HTH_3"/>
    <property type="match status" value="1"/>
</dbReference>
<evidence type="ECO:0000313" key="5">
    <source>
        <dbReference type="Proteomes" id="UP000310760"/>
    </source>
</evidence>
<evidence type="ECO:0000313" key="4">
    <source>
        <dbReference type="Proteomes" id="UP000014200"/>
    </source>
</evidence>
<comment type="caution">
    <text evidence="2">The sequence shown here is derived from an EMBL/GenBank/DDBJ whole genome shotgun (WGS) entry which is preliminary data.</text>
</comment>
<dbReference type="Proteomes" id="UP000014200">
    <property type="component" value="Unassembled WGS sequence"/>
</dbReference>
<reference evidence="2 4" key="1">
    <citation type="submission" date="2013-04" db="EMBL/GenBank/DDBJ databases">
        <title>The Genome Sequence of Bacteroides massiliensis dnLKV3.</title>
        <authorList>
            <consortium name="The Broad Institute Genomics Platform"/>
            <consortium name="The Broad Institute Genome Sequencing Center for Infectious Disease"/>
            <person name="Earl A."/>
            <person name="Xavier R."/>
            <person name="Kuhn K."/>
            <person name="Stappenbeck T."/>
            <person name="Walker B."/>
            <person name="Young S."/>
            <person name="Zeng Q."/>
            <person name="Gargeya S."/>
            <person name="Fitzgerald M."/>
            <person name="Haas B."/>
            <person name="Abouelleil A."/>
            <person name="Allen A.W."/>
            <person name="Alvarado L."/>
            <person name="Arachchi H.M."/>
            <person name="Berlin A.M."/>
            <person name="Chapman S.B."/>
            <person name="Gainer-Dewar J."/>
            <person name="Goldberg J."/>
            <person name="Griggs A."/>
            <person name="Gujja S."/>
            <person name="Hansen M."/>
            <person name="Howarth C."/>
            <person name="Imamovic A."/>
            <person name="Ireland A."/>
            <person name="Larimer J."/>
            <person name="McCowan C."/>
            <person name="Murphy C."/>
            <person name="Pearson M."/>
            <person name="Poon T.W."/>
            <person name="Priest M."/>
            <person name="Roberts A."/>
            <person name="Saif S."/>
            <person name="Shea T."/>
            <person name="Sisk P."/>
            <person name="Sykes S."/>
            <person name="Wortman J."/>
            <person name="Nusbaum C."/>
            <person name="Birren B."/>
        </authorList>
    </citation>
    <scope>NUCLEOTIDE SEQUENCE [LARGE SCALE GENOMIC DNA]</scope>
    <source>
        <strain evidence="4">dnLKV3</strain>
        <strain evidence="2">DnLKV3</strain>
    </source>
</reference>
<dbReference type="GeneID" id="82152671"/>
<evidence type="ECO:0000313" key="2">
    <source>
        <dbReference type="EMBL" id="EOS12342.1"/>
    </source>
</evidence>
<accession>R9I7T9</accession>
<dbReference type="SMART" id="SM00530">
    <property type="entry name" value="HTH_XRE"/>
    <property type="match status" value="1"/>
</dbReference>
<dbReference type="EMBL" id="ASSP01000014">
    <property type="protein sequence ID" value="EOS12342.1"/>
    <property type="molecule type" value="Genomic_DNA"/>
</dbReference>
<feature type="domain" description="HTH cro/C1-type" evidence="1">
    <location>
        <begin position="17"/>
        <end position="71"/>
    </location>
</feature>
<dbReference type="SUPFAM" id="SSF47413">
    <property type="entry name" value="lambda repressor-like DNA-binding domains"/>
    <property type="match status" value="1"/>
</dbReference>
<dbReference type="EMBL" id="SRYJ01000070">
    <property type="protein sequence ID" value="TGY67185.1"/>
    <property type="molecule type" value="Genomic_DNA"/>
</dbReference>
<dbReference type="CDD" id="cd00093">
    <property type="entry name" value="HTH_XRE"/>
    <property type="match status" value="1"/>
</dbReference>
<organism evidence="2 4">
    <name type="scientific">Phocaeicola sartorii</name>
    <dbReference type="NCBI Taxonomy" id="671267"/>
    <lineage>
        <taxon>Bacteria</taxon>
        <taxon>Pseudomonadati</taxon>
        <taxon>Bacteroidota</taxon>
        <taxon>Bacteroidia</taxon>
        <taxon>Bacteroidales</taxon>
        <taxon>Bacteroidaceae</taxon>
        <taxon>Phocaeicola</taxon>
    </lineage>
</organism>
<protein>
    <submittedName>
        <fullName evidence="3">Transcriptional regulator</fullName>
    </submittedName>
</protein>
<dbReference type="Gene3D" id="1.10.260.40">
    <property type="entry name" value="lambda repressor-like DNA-binding domains"/>
    <property type="match status" value="1"/>
</dbReference>
<dbReference type="AlphaFoldDB" id="R9I7T9"/>
<keyword evidence="4" id="KW-1185">Reference proteome</keyword>
<sequence length="171" mass="20264">MHEQYFSIVTIPAGEILKRILSKMNLSQRQLAVMINELPLRINDLILGKKRFTPEQSLEIEKALGIEISGFFYKIQANHDIYLAQCKEQLKHRPDLSLFRKAIFWDVDLDHLDWIVNEKWIIQRVFEYGNEKEIEAIIRFYGKNIVSASLASVKTRWNSDRRMHNISKYLQ</sequence>
<evidence type="ECO:0000313" key="3">
    <source>
        <dbReference type="EMBL" id="TGY67185.1"/>
    </source>
</evidence>
<dbReference type="Proteomes" id="UP000310760">
    <property type="component" value="Unassembled WGS sequence"/>
</dbReference>
<dbReference type="InterPro" id="IPR010982">
    <property type="entry name" value="Lambda_DNA-bd_dom_sf"/>
</dbReference>
<reference evidence="3 5" key="2">
    <citation type="submission" date="2019-04" db="EMBL/GenBank/DDBJ databases">
        <title>Microbes associate with the intestines of laboratory mice.</title>
        <authorList>
            <person name="Navarre W."/>
            <person name="Wong E."/>
            <person name="Huang K."/>
            <person name="Tropini C."/>
            <person name="Ng K."/>
            <person name="Yu B."/>
        </authorList>
    </citation>
    <scope>NUCLEOTIDE SEQUENCE [LARGE SCALE GENOMIC DNA]</scope>
    <source>
        <strain evidence="3 5">NM22_B1</strain>
    </source>
</reference>